<evidence type="ECO:0000256" key="7">
    <source>
        <dbReference type="ARBA" id="ARBA00023033"/>
    </source>
</evidence>
<keyword evidence="6" id="KW-0560">Oxidoreductase</keyword>
<feature type="domain" description="EF-hand" evidence="8">
    <location>
        <begin position="851"/>
        <end position="886"/>
    </location>
</feature>
<dbReference type="NCBIfam" id="TIGR01988">
    <property type="entry name" value="Ubi-OHases"/>
    <property type="match status" value="1"/>
</dbReference>
<accession>A0A2H9TQP9</accession>
<organism evidence="9 10">
    <name type="scientific">Paramicrosporidium saccamoebae</name>
    <dbReference type="NCBI Taxonomy" id="1246581"/>
    <lineage>
        <taxon>Eukaryota</taxon>
        <taxon>Fungi</taxon>
        <taxon>Fungi incertae sedis</taxon>
        <taxon>Cryptomycota</taxon>
        <taxon>Cryptomycota incertae sedis</taxon>
        <taxon>Paramicrosporidium</taxon>
    </lineage>
</organism>
<dbReference type="PROSITE" id="PS50222">
    <property type="entry name" value="EF_HAND_2"/>
    <property type="match status" value="2"/>
</dbReference>
<dbReference type="AlphaFoldDB" id="A0A2H9TQP9"/>
<evidence type="ECO:0000259" key="8">
    <source>
        <dbReference type="PROSITE" id="PS50222"/>
    </source>
</evidence>
<dbReference type="EMBL" id="MTSL01000010">
    <property type="protein sequence ID" value="PJF20067.1"/>
    <property type="molecule type" value="Genomic_DNA"/>
</dbReference>
<dbReference type="Pfam" id="PF01494">
    <property type="entry name" value="FAD_binding_3"/>
    <property type="match status" value="1"/>
</dbReference>
<dbReference type="Gene3D" id="1.10.238.10">
    <property type="entry name" value="EF-hand"/>
    <property type="match status" value="2"/>
</dbReference>
<evidence type="ECO:0000256" key="1">
    <source>
        <dbReference type="ARBA" id="ARBA00001974"/>
    </source>
</evidence>
<evidence type="ECO:0000313" key="9">
    <source>
        <dbReference type="EMBL" id="PJF20067.1"/>
    </source>
</evidence>
<gene>
    <name evidence="9" type="ORF">PSACC_00125</name>
</gene>
<feature type="domain" description="EF-hand" evidence="8">
    <location>
        <begin position="926"/>
        <end position="961"/>
    </location>
</feature>
<dbReference type="PANTHER" id="PTHR43876:SF7">
    <property type="entry name" value="UBIQUINONE BIOSYNTHESIS MONOOXYGENASE COQ6, MITOCHONDRIAL"/>
    <property type="match status" value="1"/>
</dbReference>
<dbReference type="SUPFAM" id="SSF47473">
    <property type="entry name" value="EF-hand"/>
    <property type="match status" value="1"/>
</dbReference>
<evidence type="ECO:0000256" key="2">
    <source>
        <dbReference type="ARBA" id="ARBA00005349"/>
    </source>
</evidence>
<keyword evidence="5" id="KW-0274">FAD</keyword>
<comment type="cofactor">
    <cofactor evidence="1">
        <name>FAD</name>
        <dbReference type="ChEBI" id="CHEBI:57692"/>
    </cofactor>
</comment>
<keyword evidence="7 9" id="KW-0503">Monooxygenase</keyword>
<dbReference type="InterPro" id="IPR036188">
    <property type="entry name" value="FAD/NAD-bd_sf"/>
</dbReference>
<dbReference type="FunFam" id="1.10.238.10:FF:000527">
    <property type="entry name" value="Calmodulin-3"/>
    <property type="match status" value="1"/>
</dbReference>
<dbReference type="PROSITE" id="PS01304">
    <property type="entry name" value="UBIH"/>
    <property type="match status" value="1"/>
</dbReference>
<proteinExistence type="inferred from homology"/>
<dbReference type="PRINTS" id="PR00420">
    <property type="entry name" value="RNGMNOXGNASE"/>
</dbReference>
<dbReference type="InterPro" id="IPR018168">
    <property type="entry name" value="Ubi_Hdrlase_CS"/>
</dbReference>
<dbReference type="InterPro" id="IPR051205">
    <property type="entry name" value="UbiH/COQ6_monooxygenase"/>
</dbReference>
<dbReference type="SUPFAM" id="SSF51905">
    <property type="entry name" value="FAD/NAD(P)-binding domain"/>
    <property type="match status" value="1"/>
</dbReference>
<dbReference type="Pfam" id="PF13499">
    <property type="entry name" value="EF-hand_7"/>
    <property type="match status" value="2"/>
</dbReference>
<dbReference type="GO" id="GO:0005509">
    <property type="term" value="F:calcium ion binding"/>
    <property type="evidence" value="ECO:0007669"/>
    <property type="project" value="InterPro"/>
</dbReference>
<sequence>MKHYDIAIVGGGIVGRSHGKRTNRLRVALIDASPAPKTLPARTDDLASYSNRASSITKNNYEYLERLSGPHKDILAAHSKGFREMRVWEGDTPSSLINFDSPDMMGRIVENNATVYALQQCMEGVVDTYTGRVEVQREKDHVQLRLEEESLTCNLVVGADGKESVVRKLVNPNIFGRQYGQKGLVATIRTESPDKLAAFQRFLPTGPFALLPIGKDVLSMVWTLPSEKADFITSSKLPKEKLLLLLNAAFRLLNADVQYYLANPDKLTLADYQWREGCLEEDHQAMIRALPNLIDVSSDSLAAFPLTMSIARKTVAERSVIIGDAAHVIHPLAGQGVNLGIADVRSLAAAIDKAVAVGADVGRQEHYQSHGQQRLASSMAMAGFCDSIHRIFDPSFPSPLLRTMGMRLFQKSPLPVYDIAPVLSYSELFADNVQEKLKPRDWIRQVISQLEGRPIICPGAQPDHVPRGALSVGRWTAIKITRRNNMPLPHGFYSENHAPKCLRGVTIDVNLPHQLLRFPELDLISPWWLDEEEYMAWWDAEESLDWNYIVTTPCPILESTKMNVYTHTLIRPAPELIEPLKSRATVLSCKQAHATVGVRGEKPIKKQTSDAELLVKMYPDLYYIPKDPTPYMSKPAKTLRTVPVNPTLKASVNPTLKAPKTTITKEQNMATVTKTTGRPGMAASVELNSRSIKSGLSTNELPVLRDPSLNPLYPAKSGSDTLTIIDSKNVAPLTDPRAPYLATARPFTKTKITASKIPMSVPLHKPTGQPMARPGPRSCQISKVPLKSSIIRNELSVHDTMSPRITAPMITSTSIFPTTPKSILKKVGCISPKKKRVSFDDKAQADSLSSEQIAEYKEAFSLFDRDADGRIHTSELGTLMRALGRNPTEAEVRDHIKALDPHSTSHITFSDFLALMATVPPLDPAVAERELLEAFRVFDREGKGTIATAELRHIVTSLGEKLTEGEADEMMSEADPERCGTVDYAKFIKKMLTVVTFNWVKEWEQMSVKWSRTRLDIWAGYQSVVLPILEKTLSLLAIAVFASLAVVRAEEKAEGLNNFDADFDELADFDNAEFDDNNDAAENADQA</sequence>
<keyword evidence="4" id="KW-0677">Repeat</keyword>
<keyword evidence="10" id="KW-1185">Reference proteome</keyword>
<comment type="caution">
    <text evidence="9">The sequence shown here is derived from an EMBL/GenBank/DDBJ whole genome shotgun (WGS) entry which is preliminary data.</text>
</comment>
<dbReference type="GO" id="GO:0005739">
    <property type="term" value="C:mitochondrion"/>
    <property type="evidence" value="ECO:0007669"/>
    <property type="project" value="TreeGrafter"/>
</dbReference>
<dbReference type="GO" id="GO:0016705">
    <property type="term" value="F:oxidoreductase activity, acting on paired donors, with incorporation or reduction of molecular oxygen"/>
    <property type="evidence" value="ECO:0007669"/>
    <property type="project" value="InterPro"/>
</dbReference>
<evidence type="ECO:0000313" key="10">
    <source>
        <dbReference type="Proteomes" id="UP000240830"/>
    </source>
</evidence>
<name>A0A2H9TQP9_9FUNG</name>
<dbReference type="OrthoDB" id="26525at2759"/>
<evidence type="ECO:0000256" key="6">
    <source>
        <dbReference type="ARBA" id="ARBA00023002"/>
    </source>
</evidence>
<dbReference type="Gene3D" id="3.50.50.60">
    <property type="entry name" value="FAD/NAD(P)-binding domain"/>
    <property type="match status" value="2"/>
</dbReference>
<protein>
    <submittedName>
        <fullName evidence="9">Ubiquinone biosynthesis monooxygenase</fullName>
    </submittedName>
</protein>
<dbReference type="InterPro" id="IPR002048">
    <property type="entry name" value="EF_hand_dom"/>
</dbReference>
<dbReference type="GO" id="GO:0071949">
    <property type="term" value="F:FAD binding"/>
    <property type="evidence" value="ECO:0007669"/>
    <property type="project" value="InterPro"/>
</dbReference>
<dbReference type="CDD" id="cd00051">
    <property type="entry name" value="EFh"/>
    <property type="match status" value="2"/>
</dbReference>
<dbReference type="GO" id="GO:0006744">
    <property type="term" value="P:ubiquinone biosynthetic process"/>
    <property type="evidence" value="ECO:0007669"/>
    <property type="project" value="InterPro"/>
</dbReference>
<keyword evidence="9" id="KW-0830">Ubiquinone</keyword>
<evidence type="ECO:0000256" key="4">
    <source>
        <dbReference type="ARBA" id="ARBA00022737"/>
    </source>
</evidence>
<comment type="similarity">
    <text evidence="2">Belongs to the UbiH/COQ6 family.</text>
</comment>
<evidence type="ECO:0000256" key="5">
    <source>
        <dbReference type="ARBA" id="ARBA00022827"/>
    </source>
</evidence>
<dbReference type="Proteomes" id="UP000240830">
    <property type="component" value="Unassembled WGS sequence"/>
</dbReference>
<dbReference type="InterPro" id="IPR011992">
    <property type="entry name" value="EF-hand-dom_pair"/>
</dbReference>
<dbReference type="InterPro" id="IPR002938">
    <property type="entry name" value="FAD-bd"/>
</dbReference>
<dbReference type="STRING" id="1246581.A0A2H9TQP9"/>
<evidence type="ECO:0000256" key="3">
    <source>
        <dbReference type="ARBA" id="ARBA00022630"/>
    </source>
</evidence>
<reference evidence="9 10" key="1">
    <citation type="submission" date="2016-10" db="EMBL/GenBank/DDBJ databases">
        <title>The genome of Paramicrosporidium saccamoebae is the missing link in understanding Cryptomycota and Microsporidia evolution.</title>
        <authorList>
            <person name="Quandt C.A."/>
            <person name="Beaudet D."/>
            <person name="Corsaro D."/>
            <person name="Michel R."/>
            <person name="Corradi N."/>
            <person name="James T."/>
        </authorList>
    </citation>
    <scope>NUCLEOTIDE SEQUENCE [LARGE SCALE GENOMIC DNA]</scope>
    <source>
        <strain evidence="9 10">KSL3</strain>
    </source>
</reference>
<dbReference type="PANTHER" id="PTHR43876">
    <property type="entry name" value="UBIQUINONE BIOSYNTHESIS MONOOXYGENASE COQ6, MITOCHONDRIAL"/>
    <property type="match status" value="1"/>
</dbReference>
<dbReference type="GO" id="GO:0004497">
    <property type="term" value="F:monooxygenase activity"/>
    <property type="evidence" value="ECO:0007669"/>
    <property type="project" value="UniProtKB-KW"/>
</dbReference>
<dbReference type="InterPro" id="IPR010971">
    <property type="entry name" value="UbiH/COQ6"/>
</dbReference>
<dbReference type="SMART" id="SM00054">
    <property type="entry name" value="EFh"/>
    <property type="match status" value="4"/>
</dbReference>
<keyword evidence="3" id="KW-0285">Flavoprotein</keyword>